<keyword evidence="10" id="KW-1185">Reference proteome</keyword>
<dbReference type="Gene3D" id="3.40.50.720">
    <property type="entry name" value="NAD(P)-binding Rossmann-like Domain"/>
    <property type="match status" value="2"/>
</dbReference>
<evidence type="ECO:0000256" key="1">
    <source>
        <dbReference type="ARBA" id="ARBA00004701"/>
    </source>
</evidence>
<dbReference type="PANTHER" id="PTHR43750:SF1">
    <property type="entry name" value="GDP-MANNOSE 6-DEHYDROGENASE"/>
    <property type="match status" value="1"/>
</dbReference>
<evidence type="ECO:0000256" key="5">
    <source>
        <dbReference type="ARBA" id="ARBA00023027"/>
    </source>
</evidence>
<dbReference type="Gene3D" id="1.20.5.170">
    <property type="match status" value="1"/>
</dbReference>
<accession>A0ABP8JX14</accession>
<dbReference type="Pfam" id="PF03721">
    <property type="entry name" value="UDPG_MGDP_dh_N"/>
    <property type="match status" value="1"/>
</dbReference>
<gene>
    <name evidence="9" type="ORF">GCM10023168_01470</name>
</gene>
<evidence type="ECO:0000313" key="9">
    <source>
        <dbReference type="EMBL" id="GAA4396966.1"/>
    </source>
</evidence>
<name>A0ABP8JX14_9MICO</name>
<keyword evidence="4 7" id="KW-0560">Oxidoreductase</keyword>
<dbReference type="NCBIfam" id="TIGR03026">
    <property type="entry name" value="NDP-sugDHase"/>
    <property type="match status" value="1"/>
</dbReference>
<evidence type="ECO:0000259" key="8">
    <source>
        <dbReference type="SMART" id="SM00984"/>
    </source>
</evidence>
<keyword evidence="5 7" id="KW-0520">NAD</keyword>
<evidence type="ECO:0000256" key="3">
    <source>
        <dbReference type="ARBA" id="ARBA00012954"/>
    </source>
</evidence>
<dbReference type="InterPro" id="IPR014027">
    <property type="entry name" value="UDP-Glc/GDP-Man_DH_C"/>
</dbReference>
<protein>
    <recommendedName>
        <fullName evidence="3 7">UDP-glucose 6-dehydrogenase</fullName>
        <ecNumber evidence="3 7">1.1.1.22</ecNumber>
    </recommendedName>
</protein>
<comment type="pathway">
    <text evidence="1">Nucleotide-sugar biosynthesis; UDP-alpha-D-glucuronate biosynthesis; UDP-alpha-D-glucuronate from UDP-alpha-D-glucose: step 1/1.</text>
</comment>
<dbReference type="RefSeq" id="WP_345201206.1">
    <property type="nucleotide sequence ID" value="NZ_BAABGM010000001.1"/>
</dbReference>
<dbReference type="InterPro" id="IPR001732">
    <property type="entry name" value="UDP-Glc/GDP-Man_DH_N"/>
</dbReference>
<dbReference type="InterPro" id="IPR036291">
    <property type="entry name" value="NAD(P)-bd_dom_sf"/>
</dbReference>
<feature type="domain" description="UDP-glucose/GDP-mannose dehydrogenase C-terminal" evidence="8">
    <location>
        <begin position="320"/>
        <end position="427"/>
    </location>
</feature>
<dbReference type="SMART" id="SM00984">
    <property type="entry name" value="UDPG_MGDP_dh_C"/>
    <property type="match status" value="1"/>
</dbReference>
<dbReference type="SUPFAM" id="SSF48179">
    <property type="entry name" value="6-phosphogluconate dehydrogenase C-terminal domain-like"/>
    <property type="match status" value="1"/>
</dbReference>
<dbReference type="EMBL" id="BAABGM010000001">
    <property type="protein sequence ID" value="GAA4396966.1"/>
    <property type="molecule type" value="Genomic_DNA"/>
</dbReference>
<dbReference type="InterPro" id="IPR017476">
    <property type="entry name" value="UDP-Glc/GDP-Man"/>
</dbReference>
<proteinExistence type="inferred from homology"/>
<comment type="caution">
    <text evidence="9">The sequence shown here is derived from an EMBL/GenBank/DDBJ whole genome shotgun (WGS) entry which is preliminary data.</text>
</comment>
<dbReference type="PANTHER" id="PTHR43750">
    <property type="entry name" value="UDP-GLUCOSE 6-DEHYDROGENASE TUAD"/>
    <property type="match status" value="1"/>
</dbReference>
<dbReference type="InterPro" id="IPR036220">
    <property type="entry name" value="UDP-Glc/GDP-Man_DH_C_sf"/>
</dbReference>
<evidence type="ECO:0000256" key="6">
    <source>
        <dbReference type="ARBA" id="ARBA00047473"/>
    </source>
</evidence>
<evidence type="ECO:0000256" key="4">
    <source>
        <dbReference type="ARBA" id="ARBA00023002"/>
    </source>
</evidence>
<reference evidence="10" key="1">
    <citation type="journal article" date="2019" name="Int. J. Syst. Evol. Microbiol.">
        <title>The Global Catalogue of Microorganisms (GCM) 10K type strain sequencing project: providing services to taxonomists for standard genome sequencing and annotation.</title>
        <authorList>
            <consortium name="The Broad Institute Genomics Platform"/>
            <consortium name="The Broad Institute Genome Sequencing Center for Infectious Disease"/>
            <person name="Wu L."/>
            <person name="Ma J."/>
        </authorList>
    </citation>
    <scope>NUCLEOTIDE SEQUENCE [LARGE SCALE GENOMIC DNA]</scope>
    <source>
        <strain evidence="10">JCM 17809</strain>
    </source>
</reference>
<dbReference type="InterPro" id="IPR008927">
    <property type="entry name" value="6-PGluconate_DH-like_C_sf"/>
</dbReference>
<dbReference type="Pfam" id="PF00984">
    <property type="entry name" value="UDPG_MGDP_dh"/>
    <property type="match status" value="1"/>
</dbReference>
<comment type="similarity">
    <text evidence="2 7">Belongs to the UDP-glucose/GDP-mannose dehydrogenase family.</text>
</comment>
<dbReference type="Pfam" id="PF03720">
    <property type="entry name" value="UDPG_MGDP_dh_C"/>
    <property type="match status" value="1"/>
</dbReference>
<dbReference type="SUPFAM" id="SSF51735">
    <property type="entry name" value="NAD(P)-binding Rossmann-fold domains"/>
    <property type="match status" value="1"/>
</dbReference>
<dbReference type="PIRSF" id="PIRSF000124">
    <property type="entry name" value="UDPglc_GDPman_dh"/>
    <property type="match status" value="1"/>
</dbReference>
<organism evidence="9 10">
    <name type="scientific">Fodinibacter luteus</name>
    <dbReference type="NCBI Taxonomy" id="552064"/>
    <lineage>
        <taxon>Bacteria</taxon>
        <taxon>Bacillati</taxon>
        <taxon>Actinomycetota</taxon>
        <taxon>Actinomycetes</taxon>
        <taxon>Micrococcales</taxon>
        <taxon>Intrasporangiaceae</taxon>
        <taxon>Fodinibacter (ex Wang et al. 2009)</taxon>
    </lineage>
</organism>
<dbReference type="InterPro" id="IPR028357">
    <property type="entry name" value="UDPglc_DH_bac"/>
</dbReference>
<dbReference type="EC" id="1.1.1.22" evidence="3 7"/>
<dbReference type="SUPFAM" id="SSF52413">
    <property type="entry name" value="UDP-glucose/GDP-mannose dehydrogenase C-terminal domain"/>
    <property type="match status" value="1"/>
</dbReference>
<dbReference type="Proteomes" id="UP001500945">
    <property type="component" value="Unassembled WGS sequence"/>
</dbReference>
<dbReference type="InterPro" id="IPR014026">
    <property type="entry name" value="UDP-Glc/GDP-Man_DH_dimer"/>
</dbReference>
<sequence length="440" mass="46796">MRVAIFGLGYVGTVTAAGLASQGHDVVGVDVERSKVAAINRGESPVVEPGVDRLVAQSVSAGRLRATTDVREAVDRADVSLVCVGTPSTSRGDTNLTYIARALADLREALADATPPASGFHSVVIRSTVPPGTGSSVVAPAFTPELLPAGWSVGTAMCPEFLREGCGVDDFFSPPFVVVGAADPRTREACDALFDFLDHEIHHVDVATAEALKYACNAFHAVKVTFANEMGRIFSQYGVDSRGVMEIFCEDHKLNISSSYLRPGFAFGGSCLPKDLRALQGMARASGVDVPLLSSTLTSNEIIVRALVDRVLETGHRHVAILGLSFKMNTDDLRESPNLEIAERFVGKGLDVRIYDPIVNPARLVGANLEYLQSKLPHVSRLIVDRPGLALEGAEVAIVATSDPDCLAALQVAAPELVIDLDGRLGEAVEHIEGYRGVSW</sequence>
<dbReference type="PIRSF" id="PIRSF500134">
    <property type="entry name" value="UDPglc_DH_bac"/>
    <property type="match status" value="1"/>
</dbReference>
<evidence type="ECO:0000313" key="10">
    <source>
        <dbReference type="Proteomes" id="UP001500945"/>
    </source>
</evidence>
<evidence type="ECO:0000256" key="2">
    <source>
        <dbReference type="ARBA" id="ARBA00006601"/>
    </source>
</evidence>
<comment type="catalytic activity">
    <reaction evidence="6 7">
        <text>UDP-alpha-D-glucose + 2 NAD(+) + H2O = UDP-alpha-D-glucuronate + 2 NADH + 3 H(+)</text>
        <dbReference type="Rhea" id="RHEA:23596"/>
        <dbReference type="ChEBI" id="CHEBI:15377"/>
        <dbReference type="ChEBI" id="CHEBI:15378"/>
        <dbReference type="ChEBI" id="CHEBI:57540"/>
        <dbReference type="ChEBI" id="CHEBI:57945"/>
        <dbReference type="ChEBI" id="CHEBI:58052"/>
        <dbReference type="ChEBI" id="CHEBI:58885"/>
        <dbReference type="EC" id="1.1.1.22"/>
    </reaction>
</comment>
<evidence type="ECO:0000256" key="7">
    <source>
        <dbReference type="PIRNR" id="PIRNR000124"/>
    </source>
</evidence>